<feature type="binding site" evidence="2">
    <location>
        <position position="74"/>
    </location>
    <ligand>
        <name>substrate</name>
    </ligand>
</feature>
<comment type="caution">
    <text evidence="3">The sequence shown here is derived from an EMBL/GenBank/DDBJ whole genome shotgun (WGS) entry which is preliminary data.</text>
</comment>
<comment type="subunit">
    <text evidence="2">Homodimer.</text>
</comment>
<name>A0ABU3BQT7_9BACT</name>
<keyword evidence="2" id="KW-0479">Metal-binding</keyword>
<feature type="binding site" evidence="2">
    <location>
        <position position="40"/>
    </location>
    <ligand>
        <name>substrate</name>
    </ligand>
</feature>
<dbReference type="SUPFAM" id="SSF64005">
    <property type="entry name" value="Undecaprenyl diphosphate synthase"/>
    <property type="match status" value="1"/>
</dbReference>
<dbReference type="GO" id="GO:0016740">
    <property type="term" value="F:transferase activity"/>
    <property type="evidence" value="ECO:0007669"/>
    <property type="project" value="UniProtKB-KW"/>
</dbReference>
<comment type="function">
    <text evidence="2">Catalyzes the condensation of isopentenyl diphosphate (IPP) with allylic pyrophosphates generating different type of terpenoids.</text>
</comment>
<dbReference type="Gene3D" id="3.40.1180.10">
    <property type="entry name" value="Decaprenyl diphosphate synthase-like"/>
    <property type="match status" value="1"/>
</dbReference>
<dbReference type="PANTHER" id="PTHR10291:SF0">
    <property type="entry name" value="DEHYDRODOLICHYL DIPHOSPHATE SYNTHASE 2"/>
    <property type="match status" value="1"/>
</dbReference>
<feature type="binding site" evidence="2">
    <location>
        <position position="223"/>
    </location>
    <ligand>
        <name>Mg(2+)</name>
        <dbReference type="ChEBI" id="CHEBI:18420"/>
    </ligand>
</feature>
<keyword evidence="1 2" id="KW-0808">Transferase</keyword>
<dbReference type="Proteomes" id="UP001267426">
    <property type="component" value="Unassembled WGS sequence"/>
</dbReference>
<dbReference type="Pfam" id="PF01255">
    <property type="entry name" value="Prenyltransf"/>
    <property type="match status" value="1"/>
</dbReference>
<dbReference type="RefSeq" id="WP_311662993.1">
    <property type="nucleotide sequence ID" value="NZ_JAVRHT010000015.1"/>
</dbReference>
<dbReference type="EMBL" id="JAVRHT010000015">
    <property type="protein sequence ID" value="MDT0631651.1"/>
    <property type="molecule type" value="Genomic_DNA"/>
</dbReference>
<reference evidence="3 4" key="1">
    <citation type="submission" date="2023-09" db="EMBL/GenBank/DDBJ databases">
        <authorList>
            <person name="Rey-Velasco X."/>
        </authorList>
    </citation>
    <scope>NUCLEOTIDE SEQUENCE [LARGE SCALE GENOMIC DNA]</scope>
    <source>
        <strain evidence="3 4">F394</strain>
    </source>
</reference>
<dbReference type="InterPro" id="IPR018520">
    <property type="entry name" value="UPP_synth-like_CS"/>
</dbReference>
<feature type="active site" description="Proton acceptor" evidence="2">
    <location>
        <position position="71"/>
    </location>
</feature>
<feature type="binding site" evidence="2">
    <location>
        <position position="204"/>
    </location>
    <ligand>
        <name>substrate</name>
    </ligand>
</feature>
<gene>
    <name evidence="3" type="primary">uppS</name>
    <name evidence="3" type="ORF">RM540_07795</name>
</gene>
<feature type="binding site" evidence="2">
    <location>
        <position position="72"/>
    </location>
    <ligand>
        <name>substrate</name>
    </ligand>
</feature>
<dbReference type="InterPro" id="IPR001441">
    <property type="entry name" value="UPP_synth-like"/>
</dbReference>
<evidence type="ECO:0000313" key="3">
    <source>
        <dbReference type="EMBL" id="MDT0631651.1"/>
    </source>
</evidence>
<dbReference type="EC" id="2.5.1.-" evidence="2"/>
<sequence>MPAHFETQSTATPPGLHVACVMDGNGRWAERRGRPRAAGHRAGAEALRRVVEAAPGLGVGVLTVYAFSSDNWRRPAPEVSSLMALLSAHLRAEAPRLKRAGVRLQLVGRRDRLPGALRAAACRAEWETRAGRRLLLRVAVDYSAREAICRAAHALAAPPGAEGGAVAKAEGGAVPDAGRRFEAALAAALHPDGAPAPPVDLLVRTGGERRLSDFLLWESAYAELLFLDALWPDVTAATLRAALADFAGRDRRFGGLAA</sequence>
<dbReference type="InterPro" id="IPR036424">
    <property type="entry name" value="UPP_synth-like_sf"/>
</dbReference>
<accession>A0ABU3BQT7</accession>
<organism evidence="3 4">
    <name type="scientific">Rubrivirga litoralis</name>
    <dbReference type="NCBI Taxonomy" id="3075598"/>
    <lineage>
        <taxon>Bacteria</taxon>
        <taxon>Pseudomonadati</taxon>
        <taxon>Rhodothermota</taxon>
        <taxon>Rhodothermia</taxon>
        <taxon>Rhodothermales</taxon>
        <taxon>Rubricoccaceae</taxon>
        <taxon>Rubrivirga</taxon>
    </lineage>
</organism>
<comment type="similarity">
    <text evidence="2">Belongs to the UPP synthase family.</text>
</comment>
<feature type="binding site" evidence="2">
    <location>
        <begin position="210"/>
        <end position="212"/>
    </location>
    <ligand>
        <name>substrate</name>
    </ligand>
</feature>
<feature type="active site" evidence="2">
    <location>
        <position position="23"/>
    </location>
</feature>
<feature type="binding site" evidence="2">
    <location>
        <begin position="24"/>
        <end position="27"/>
    </location>
    <ligand>
        <name>substrate</name>
    </ligand>
</feature>
<feature type="binding site" evidence="2">
    <location>
        <position position="28"/>
    </location>
    <ligand>
        <name>substrate</name>
    </ligand>
</feature>
<dbReference type="CDD" id="cd00475">
    <property type="entry name" value="Cis_IPPS"/>
    <property type="match status" value="1"/>
</dbReference>
<feature type="binding site" evidence="2">
    <location>
        <position position="23"/>
    </location>
    <ligand>
        <name>Mg(2+)</name>
        <dbReference type="ChEBI" id="CHEBI:18420"/>
    </ligand>
</feature>
<feature type="binding site" evidence="2">
    <location>
        <position position="36"/>
    </location>
    <ligand>
        <name>substrate</name>
    </ligand>
</feature>
<evidence type="ECO:0000256" key="2">
    <source>
        <dbReference type="HAMAP-Rule" id="MF_01139"/>
    </source>
</evidence>
<dbReference type="HAMAP" id="MF_01139">
    <property type="entry name" value="ISPT"/>
    <property type="match status" value="1"/>
</dbReference>
<keyword evidence="2" id="KW-0460">Magnesium</keyword>
<feature type="binding site" evidence="2">
    <location>
        <begin position="68"/>
        <end position="70"/>
    </location>
    <ligand>
        <name>substrate</name>
    </ligand>
</feature>
<protein>
    <recommendedName>
        <fullName evidence="2">Isoprenyl transferase</fullName>
        <ecNumber evidence="2">2.5.1.-</ecNumber>
    </recommendedName>
</protein>
<comment type="cofactor">
    <cofactor evidence="2">
        <name>Mg(2+)</name>
        <dbReference type="ChEBI" id="CHEBI:18420"/>
    </cofactor>
    <text evidence="2">Binds 2 magnesium ions per subunit.</text>
</comment>
<keyword evidence="4" id="KW-1185">Reference proteome</keyword>
<dbReference type="PROSITE" id="PS01066">
    <property type="entry name" value="UPP_SYNTHASE"/>
    <property type="match status" value="1"/>
</dbReference>
<dbReference type="PANTHER" id="PTHR10291">
    <property type="entry name" value="DEHYDRODOLICHYL DIPHOSPHATE SYNTHASE FAMILY MEMBER"/>
    <property type="match status" value="1"/>
</dbReference>
<proteinExistence type="inferred from homology"/>
<evidence type="ECO:0000313" key="4">
    <source>
        <dbReference type="Proteomes" id="UP001267426"/>
    </source>
</evidence>
<dbReference type="NCBIfam" id="TIGR00055">
    <property type="entry name" value="uppS"/>
    <property type="match status" value="1"/>
</dbReference>
<evidence type="ECO:0000256" key="1">
    <source>
        <dbReference type="ARBA" id="ARBA00022679"/>
    </source>
</evidence>